<dbReference type="PANTHER" id="PTHR10336:SF154">
    <property type="entry name" value="PHOSPHOINOSITIDE PHOSPHOLIPASE C 2"/>
    <property type="match status" value="1"/>
</dbReference>
<dbReference type="InterPro" id="IPR017946">
    <property type="entry name" value="PLC-like_Pdiesterase_TIM-brl"/>
</dbReference>
<protein>
    <recommendedName>
        <fullName evidence="4 11">Phosphoinositide phospholipase C</fullName>
        <ecNumber evidence="4 11">3.1.4.11</ecNumber>
    </recommendedName>
</protein>
<dbReference type="FunFam" id="2.60.40.150:FF:000060">
    <property type="entry name" value="Phosphoinositide phospholipase C"/>
    <property type="match status" value="1"/>
</dbReference>
<dbReference type="PROSITE" id="PS50007">
    <property type="entry name" value="PIPLC_X_DOMAIN"/>
    <property type="match status" value="1"/>
</dbReference>
<evidence type="ECO:0000313" key="15">
    <source>
        <dbReference type="EMBL" id="KAK1415501.1"/>
    </source>
</evidence>
<evidence type="ECO:0000256" key="1">
    <source>
        <dbReference type="ARBA" id="ARBA00001195"/>
    </source>
</evidence>
<evidence type="ECO:0000256" key="11">
    <source>
        <dbReference type="RuleBase" id="RU361133"/>
    </source>
</evidence>
<feature type="region of interest" description="Disordered" evidence="12">
    <location>
        <begin position="294"/>
        <end position="319"/>
    </location>
</feature>
<reference evidence="15" key="1">
    <citation type="journal article" date="2023" name="bioRxiv">
        <title>Improved chromosome-level genome assembly for marigold (Tagetes erecta).</title>
        <authorList>
            <person name="Jiang F."/>
            <person name="Yuan L."/>
            <person name="Wang S."/>
            <person name="Wang H."/>
            <person name="Xu D."/>
            <person name="Wang A."/>
            <person name="Fan W."/>
        </authorList>
    </citation>
    <scope>NUCLEOTIDE SEQUENCE</scope>
    <source>
        <strain evidence="15">WSJ</strain>
        <tissue evidence="15">Leaf</tissue>
    </source>
</reference>
<evidence type="ECO:0000259" key="13">
    <source>
        <dbReference type="PROSITE" id="PS50004"/>
    </source>
</evidence>
<dbReference type="CDD" id="cd00275">
    <property type="entry name" value="C2_PLC_like"/>
    <property type="match status" value="1"/>
</dbReference>
<dbReference type="InterPro" id="IPR000909">
    <property type="entry name" value="PLipase_C_PInositol-sp_X_dom"/>
</dbReference>
<comment type="catalytic activity">
    <reaction evidence="1 11">
        <text>a 1,2-diacyl-sn-glycero-3-phospho-(1D-myo-inositol-4,5-bisphosphate) + H2O = 1D-myo-inositol 1,4,5-trisphosphate + a 1,2-diacyl-sn-glycerol + H(+)</text>
        <dbReference type="Rhea" id="RHEA:33179"/>
        <dbReference type="ChEBI" id="CHEBI:15377"/>
        <dbReference type="ChEBI" id="CHEBI:15378"/>
        <dbReference type="ChEBI" id="CHEBI:17815"/>
        <dbReference type="ChEBI" id="CHEBI:58456"/>
        <dbReference type="ChEBI" id="CHEBI:203600"/>
        <dbReference type="EC" id="3.1.4.11"/>
    </reaction>
</comment>
<evidence type="ECO:0000256" key="10">
    <source>
        <dbReference type="ARBA" id="ARBA00023224"/>
    </source>
</evidence>
<dbReference type="InterPro" id="IPR011992">
    <property type="entry name" value="EF-hand-dom_pair"/>
</dbReference>
<dbReference type="Pfam" id="PF00388">
    <property type="entry name" value="PI-PLC-X"/>
    <property type="match status" value="1"/>
</dbReference>
<evidence type="ECO:0000313" key="16">
    <source>
        <dbReference type="Proteomes" id="UP001229421"/>
    </source>
</evidence>
<feature type="domain" description="PI-PLC Y-box" evidence="14">
    <location>
        <begin position="355"/>
        <end position="441"/>
    </location>
</feature>
<keyword evidence="9" id="KW-0472">Membrane</keyword>
<dbReference type="EC" id="3.1.4.11" evidence="4 11"/>
<dbReference type="GO" id="GO:0016042">
    <property type="term" value="P:lipid catabolic process"/>
    <property type="evidence" value="ECO:0007669"/>
    <property type="project" value="UniProtKB-KW"/>
</dbReference>
<evidence type="ECO:0000256" key="2">
    <source>
        <dbReference type="ARBA" id="ARBA00001913"/>
    </source>
</evidence>
<dbReference type="PROSITE" id="PS50004">
    <property type="entry name" value="C2"/>
    <property type="match status" value="1"/>
</dbReference>
<comment type="subcellular location">
    <subcellularLocation>
        <location evidence="3">Cell membrane</location>
        <topology evidence="3">Peripheral membrane protein</topology>
    </subcellularLocation>
</comment>
<dbReference type="InterPro" id="IPR001192">
    <property type="entry name" value="PI-PLC_fam"/>
</dbReference>
<dbReference type="SMART" id="SM00239">
    <property type="entry name" value="C2"/>
    <property type="match status" value="1"/>
</dbReference>
<feature type="compositionally biased region" description="Acidic residues" evidence="12">
    <location>
        <begin position="302"/>
        <end position="317"/>
    </location>
</feature>
<comment type="caution">
    <text evidence="15">The sequence shown here is derived from an EMBL/GenBank/DDBJ whole genome shotgun (WGS) entry which is preliminary data.</text>
</comment>
<keyword evidence="16" id="KW-1185">Reference proteome</keyword>
<dbReference type="Pfam" id="PF00168">
    <property type="entry name" value="C2"/>
    <property type="match status" value="1"/>
</dbReference>
<keyword evidence="8 11" id="KW-0443">Lipid metabolism</keyword>
<dbReference type="SUPFAM" id="SSF49562">
    <property type="entry name" value="C2 domain (Calcium/lipid-binding domain, CaLB)"/>
    <property type="match status" value="1"/>
</dbReference>
<gene>
    <name evidence="15" type="ORF">QVD17_31283</name>
</gene>
<dbReference type="Gene3D" id="3.20.20.190">
    <property type="entry name" value="Phosphatidylinositol (PI) phosphodiesterase"/>
    <property type="match status" value="1"/>
</dbReference>
<evidence type="ECO:0000256" key="5">
    <source>
        <dbReference type="ARBA" id="ARBA00022475"/>
    </source>
</evidence>
<comment type="cofactor">
    <cofactor evidence="2">
        <name>Ca(2+)</name>
        <dbReference type="ChEBI" id="CHEBI:29108"/>
    </cofactor>
</comment>
<dbReference type="InterPro" id="IPR001711">
    <property type="entry name" value="PLipase_C_Pinositol-sp_Y"/>
</dbReference>
<keyword evidence="6 11" id="KW-0378">Hydrolase</keyword>
<dbReference type="AlphaFoldDB" id="A0AAD8NP04"/>
<dbReference type="GO" id="GO:0005886">
    <property type="term" value="C:plasma membrane"/>
    <property type="evidence" value="ECO:0007669"/>
    <property type="project" value="UniProtKB-SubCell"/>
</dbReference>
<dbReference type="Pfam" id="PF09279">
    <property type="entry name" value="EF-hand_like"/>
    <property type="match status" value="1"/>
</dbReference>
<evidence type="ECO:0000256" key="9">
    <source>
        <dbReference type="ARBA" id="ARBA00023136"/>
    </source>
</evidence>
<evidence type="ECO:0000259" key="14">
    <source>
        <dbReference type="PROSITE" id="PS50008"/>
    </source>
</evidence>
<dbReference type="InterPro" id="IPR035892">
    <property type="entry name" value="C2_domain_sf"/>
</dbReference>
<dbReference type="SUPFAM" id="SSF47473">
    <property type="entry name" value="EF-hand"/>
    <property type="match status" value="1"/>
</dbReference>
<dbReference type="EMBL" id="JAUHHV010000008">
    <property type="protein sequence ID" value="KAK1415501.1"/>
    <property type="molecule type" value="Genomic_DNA"/>
</dbReference>
<dbReference type="Proteomes" id="UP001229421">
    <property type="component" value="Unassembled WGS sequence"/>
</dbReference>
<evidence type="ECO:0000256" key="7">
    <source>
        <dbReference type="ARBA" id="ARBA00022963"/>
    </source>
</evidence>
<evidence type="ECO:0000256" key="6">
    <source>
        <dbReference type="ARBA" id="ARBA00022801"/>
    </source>
</evidence>
<dbReference type="Gene3D" id="1.10.238.10">
    <property type="entry name" value="EF-hand"/>
    <property type="match status" value="1"/>
</dbReference>
<dbReference type="GO" id="GO:0004435">
    <property type="term" value="F:phosphatidylinositol-4,5-bisphosphate phospholipase C activity"/>
    <property type="evidence" value="ECO:0007669"/>
    <property type="project" value="UniProtKB-EC"/>
</dbReference>
<accession>A0AAD8NP04</accession>
<dbReference type="GO" id="GO:0006950">
    <property type="term" value="P:response to stress"/>
    <property type="evidence" value="ECO:0007669"/>
    <property type="project" value="UniProtKB-ARBA"/>
</dbReference>
<dbReference type="Gene3D" id="2.60.40.150">
    <property type="entry name" value="C2 domain"/>
    <property type="match status" value="1"/>
</dbReference>
<keyword evidence="10" id="KW-0807">Transducer</keyword>
<dbReference type="SMART" id="SM00149">
    <property type="entry name" value="PLCYc"/>
    <property type="match status" value="1"/>
</dbReference>
<evidence type="ECO:0000256" key="4">
    <source>
        <dbReference type="ARBA" id="ARBA00012368"/>
    </source>
</evidence>
<dbReference type="GO" id="GO:0051209">
    <property type="term" value="P:release of sequestered calcium ion into cytosol"/>
    <property type="evidence" value="ECO:0007669"/>
    <property type="project" value="TreeGrafter"/>
</dbReference>
<keyword evidence="7 11" id="KW-0442">Lipid degradation</keyword>
<dbReference type="InterPro" id="IPR015359">
    <property type="entry name" value="PLC_EF-hand-like"/>
</dbReference>
<dbReference type="Pfam" id="PF00387">
    <property type="entry name" value="PI-PLC-Y"/>
    <property type="match status" value="1"/>
</dbReference>
<sequence length="587" mass="66792">MSKQISKQTSKQTYKVCFCFRRRFRLAATEAPPEIKSLYGQFSDNNGIMTADHLQRFLVHVQKQENATVEDAQAIMHNTAHLFHRKGFNLETFFKYLFSDSNPAIDLHRSVHHDMNAPLSHYFIFTGHNSYLTGNQLSSDCSDVPIVEALKKGVRVIELDIWPNSAKDDVNVLHGRTLTAPVKLIKCLTSIKNHAFEASEYPVVITLEDHLTTELQAKVAKMVTETFGDMLFAPKAESLEEFPSPESLKRRIIISTKPPKEYLKAKEAKVIGSQRENDSSQAWGGEIPLYKSKSNADLKTDLEEEEEEEEEEDDDLQDDKCAPEYRSLIAIHAGKGKGGLDDWLRVDPDKVRRLSLSEQELEKAAKTHGPQIVKFTQKNILRVYPKGIRFDSSNYNPLIGWMHGAQMVAFNMQGYGRSLWVMQGMFKANGGCGYVKKPDILMNNDSIFDPRATLSPKTTLKVKVFMGEGWYYDFPHTHFDAYSPPDFYTRVGIAGVPADTVMKRTKAIEDNWIPAWNEEFLFPLTVPELAILRIEVHEYDMSEKDDFGGQTCLPISELRKGIRAVPLYSQAGEKYKSVKLLMHFDFV</sequence>
<dbReference type="PROSITE" id="PS50008">
    <property type="entry name" value="PIPLC_Y_DOMAIN"/>
    <property type="match status" value="1"/>
</dbReference>
<dbReference type="InterPro" id="IPR000008">
    <property type="entry name" value="C2_dom"/>
</dbReference>
<dbReference type="SUPFAM" id="SSF51695">
    <property type="entry name" value="PLC-like phosphodiesterases"/>
    <property type="match status" value="1"/>
</dbReference>
<feature type="domain" description="C2" evidence="13">
    <location>
        <begin position="436"/>
        <end position="569"/>
    </location>
</feature>
<evidence type="ECO:0000256" key="8">
    <source>
        <dbReference type="ARBA" id="ARBA00023098"/>
    </source>
</evidence>
<keyword evidence="5" id="KW-1003">Cell membrane</keyword>
<dbReference type="PRINTS" id="PR00390">
    <property type="entry name" value="PHPHLIPASEC"/>
</dbReference>
<proteinExistence type="predicted"/>
<dbReference type="SMART" id="SM00148">
    <property type="entry name" value="PLCXc"/>
    <property type="match status" value="1"/>
</dbReference>
<name>A0AAD8NP04_TARER</name>
<evidence type="ECO:0000256" key="3">
    <source>
        <dbReference type="ARBA" id="ARBA00004202"/>
    </source>
</evidence>
<evidence type="ECO:0000256" key="12">
    <source>
        <dbReference type="SAM" id="MobiDB-lite"/>
    </source>
</evidence>
<dbReference type="CDD" id="cd08599">
    <property type="entry name" value="PI-PLCc_plant"/>
    <property type="match status" value="1"/>
</dbReference>
<organism evidence="15 16">
    <name type="scientific">Tagetes erecta</name>
    <name type="common">African marigold</name>
    <dbReference type="NCBI Taxonomy" id="13708"/>
    <lineage>
        <taxon>Eukaryota</taxon>
        <taxon>Viridiplantae</taxon>
        <taxon>Streptophyta</taxon>
        <taxon>Embryophyta</taxon>
        <taxon>Tracheophyta</taxon>
        <taxon>Spermatophyta</taxon>
        <taxon>Magnoliopsida</taxon>
        <taxon>eudicotyledons</taxon>
        <taxon>Gunneridae</taxon>
        <taxon>Pentapetalae</taxon>
        <taxon>asterids</taxon>
        <taxon>campanulids</taxon>
        <taxon>Asterales</taxon>
        <taxon>Asteraceae</taxon>
        <taxon>Asteroideae</taxon>
        <taxon>Heliantheae alliance</taxon>
        <taxon>Tageteae</taxon>
        <taxon>Tagetes</taxon>
    </lineage>
</organism>
<dbReference type="PANTHER" id="PTHR10336">
    <property type="entry name" value="PHOSPHOINOSITIDE-SPECIFIC PHOSPHOLIPASE C FAMILY PROTEIN"/>
    <property type="match status" value="1"/>
</dbReference>
<dbReference type="GO" id="GO:0048015">
    <property type="term" value="P:phosphatidylinositol-mediated signaling"/>
    <property type="evidence" value="ECO:0007669"/>
    <property type="project" value="TreeGrafter"/>
</dbReference>